<protein>
    <submittedName>
        <fullName evidence="1">Uncharacterized protein</fullName>
    </submittedName>
</protein>
<organism evidence="1">
    <name type="scientific">uncultured Caudovirales phage</name>
    <dbReference type="NCBI Taxonomy" id="2100421"/>
    <lineage>
        <taxon>Viruses</taxon>
        <taxon>Duplodnaviria</taxon>
        <taxon>Heunggongvirae</taxon>
        <taxon>Uroviricota</taxon>
        <taxon>Caudoviricetes</taxon>
        <taxon>Peduoviridae</taxon>
        <taxon>Maltschvirus</taxon>
        <taxon>Maltschvirus maltsch</taxon>
    </lineage>
</organism>
<accession>A0A6J5LLT6</accession>
<dbReference type="EMBL" id="LR796284">
    <property type="protein sequence ID" value="CAB4134462.1"/>
    <property type="molecule type" value="Genomic_DNA"/>
</dbReference>
<gene>
    <name evidence="1" type="ORF">UFOVP273_81</name>
</gene>
<evidence type="ECO:0000313" key="1">
    <source>
        <dbReference type="EMBL" id="CAB4134462.1"/>
    </source>
</evidence>
<reference evidence="1" key="1">
    <citation type="submission" date="2020-04" db="EMBL/GenBank/DDBJ databases">
        <authorList>
            <person name="Chiriac C."/>
            <person name="Salcher M."/>
            <person name="Ghai R."/>
            <person name="Kavagutti S V."/>
        </authorList>
    </citation>
    <scope>NUCLEOTIDE SEQUENCE</scope>
</reference>
<proteinExistence type="predicted"/>
<sequence>MWFLVTVEMQDGDSYRCVADASSTYYAEKAAIQHYKNDGHYVDNAEAEMFNTFEHGDISDYTVVD</sequence>
<name>A0A6J5LLT6_9CAUD</name>